<protein>
    <submittedName>
        <fullName evidence="1">Uncharacterized protein</fullName>
    </submittedName>
</protein>
<evidence type="ECO:0000313" key="1">
    <source>
        <dbReference type="EMBL" id="SHF01461.1"/>
    </source>
</evidence>
<dbReference type="OrthoDB" id="70280at2"/>
<dbReference type="AlphaFoldDB" id="A0A1M4Y6R7"/>
<dbReference type="RefSeq" id="WP_073154914.1">
    <property type="nucleotide sequence ID" value="NZ_FQVL01000006.1"/>
</dbReference>
<proteinExistence type="predicted"/>
<dbReference type="EMBL" id="FQVL01000006">
    <property type="protein sequence ID" value="SHF01461.1"/>
    <property type="molecule type" value="Genomic_DNA"/>
</dbReference>
<keyword evidence="2" id="KW-1185">Reference proteome</keyword>
<gene>
    <name evidence="1" type="ORF">SAMN05444392_10679</name>
</gene>
<dbReference type="Proteomes" id="UP000184476">
    <property type="component" value="Unassembled WGS sequence"/>
</dbReference>
<sequence>MNEIQSFKRGIKPAIFDQTIKRSLKNFPYLIMDHQDLIQGYVFFRTPKERDQQLAAWKRITTISEQHQWLGQILGFPPKAVEHYIDPNPYKQDVGIHYCGITFGSNVKDVEENINWLWEKHQQNDVTKIFKKWRGLSIHIGYGDMQKLKNIQKKMGDIFPILNHASRKSTLKTALNEIDISAKNEQKKSFAFWNKLLGRERGSR</sequence>
<name>A0A1M4Y6R7_9BACL</name>
<reference evidence="1 2" key="1">
    <citation type="submission" date="2016-11" db="EMBL/GenBank/DDBJ databases">
        <authorList>
            <person name="Jaros S."/>
            <person name="Januszkiewicz K."/>
            <person name="Wedrychowicz H."/>
        </authorList>
    </citation>
    <scope>NUCLEOTIDE SEQUENCE [LARGE SCALE GENOMIC DNA]</scope>
    <source>
        <strain evidence="1 2">DSM 44666</strain>
    </source>
</reference>
<evidence type="ECO:0000313" key="2">
    <source>
        <dbReference type="Proteomes" id="UP000184476"/>
    </source>
</evidence>
<accession>A0A1M4Y6R7</accession>
<organism evidence="1 2">
    <name type="scientific">Seinonella peptonophila</name>
    <dbReference type="NCBI Taxonomy" id="112248"/>
    <lineage>
        <taxon>Bacteria</taxon>
        <taxon>Bacillati</taxon>
        <taxon>Bacillota</taxon>
        <taxon>Bacilli</taxon>
        <taxon>Bacillales</taxon>
        <taxon>Thermoactinomycetaceae</taxon>
        <taxon>Seinonella</taxon>
    </lineage>
</organism>